<dbReference type="PRINTS" id="PR00364">
    <property type="entry name" value="DISEASERSIST"/>
</dbReference>
<feature type="domain" description="Disease resistance protein winged helix" evidence="4">
    <location>
        <begin position="176"/>
        <end position="248"/>
    </location>
</feature>
<dbReference type="SUPFAM" id="SSF52540">
    <property type="entry name" value="P-loop containing nucleoside triphosphate hydrolases"/>
    <property type="match status" value="1"/>
</dbReference>
<dbReference type="SUPFAM" id="SSF52047">
    <property type="entry name" value="RNI-like"/>
    <property type="match status" value="1"/>
</dbReference>
<feature type="domain" description="NB-ARC" evidence="3">
    <location>
        <begin position="6"/>
        <end position="87"/>
    </location>
</feature>
<dbReference type="ExpressionAtlas" id="M8C4R7">
    <property type="expression patterns" value="baseline"/>
</dbReference>
<evidence type="ECO:0000259" key="5">
    <source>
        <dbReference type="Pfam" id="PF23598"/>
    </source>
</evidence>
<dbReference type="Gene3D" id="3.40.50.300">
    <property type="entry name" value="P-loop containing nucleotide triphosphate hydrolases"/>
    <property type="match status" value="1"/>
</dbReference>
<dbReference type="InterPro" id="IPR002182">
    <property type="entry name" value="NB-ARC"/>
</dbReference>
<dbReference type="InterPro" id="IPR032675">
    <property type="entry name" value="LRR_dom_sf"/>
</dbReference>
<sequence>MGVQELVEELNRLLNEKCLIVLDDLSTNKEWDLVKSCLKNAGRVIVTTREKNIAEHCSGKDTNMYHLEGLKDAAALDLFKKKVFKDKAGKVNLALGMEEQAKLILKKCDGLPLAISTVGGFLATKPKTAVEWRKMHGRISAELEINPELRTIKKVLMRSYDGLPYHLKSCFLYMAIFPEDYVIKRKCLVRRWIAEGYCKEMQGMTAEEVGDTYFDELLERSMILPGEGVNHHSGKGDSCQLHDIIREICISKAREENLVFTLEDGCCLSSTQGTCIVELPTTIIKLRKLQHLITGFNSRLGKEDAIIELVCNWWSMYDISSGFQAEAGLFKRSCRYLQYKGGVAVKLYRRRSELGLNMHDLFNLSIFKHGAGSDVKAPKGSGKLTSLQTLGVVNVSSGKEKILKELTALTQLRKLGVTVHGDDIDGCLGGDLLPPKQLESLKLVGPLGKVPDWMHHLQSLSKLNLQDSKLDKAVDIETLGGLPNLAVLRLRFFAIDIDDLNFLGSSLLELYFVFMLNLLKFEKDAMPKLELLRTDKYLEMKGLQFLRNLKEIRMDGEYIDDMKTELQKQYLDHLLAIILS</sequence>
<dbReference type="Pfam" id="PF00931">
    <property type="entry name" value="NB-ARC"/>
    <property type="match status" value="1"/>
</dbReference>
<dbReference type="InterPro" id="IPR058922">
    <property type="entry name" value="WHD_DRP"/>
</dbReference>
<evidence type="ECO:0000259" key="4">
    <source>
        <dbReference type="Pfam" id="PF23559"/>
    </source>
</evidence>
<feature type="domain" description="Disease resistance R13L4/SHOC-2-like LRR" evidence="5">
    <location>
        <begin position="432"/>
        <end position="558"/>
    </location>
</feature>
<dbReference type="Gene3D" id="3.80.10.10">
    <property type="entry name" value="Ribonuclease Inhibitor"/>
    <property type="match status" value="1"/>
</dbReference>
<dbReference type="Gene3D" id="1.10.8.430">
    <property type="entry name" value="Helical domain of apoptotic protease-activating factors"/>
    <property type="match status" value="1"/>
</dbReference>
<keyword evidence="1" id="KW-0677">Repeat</keyword>
<evidence type="ECO:0000313" key="6">
    <source>
        <dbReference type="EnsemblPlants" id="EMT29068"/>
    </source>
</evidence>
<dbReference type="InterPro" id="IPR044974">
    <property type="entry name" value="Disease_R_plants"/>
</dbReference>
<dbReference type="AlphaFoldDB" id="M8C4R7"/>
<protein>
    <submittedName>
        <fullName evidence="6">Disease resistance protein RPM1</fullName>
    </submittedName>
</protein>
<dbReference type="Pfam" id="PF23559">
    <property type="entry name" value="WHD_DRP"/>
    <property type="match status" value="1"/>
</dbReference>
<dbReference type="GO" id="GO:0002758">
    <property type="term" value="P:innate immune response-activating signaling pathway"/>
    <property type="evidence" value="ECO:0007669"/>
    <property type="project" value="UniProtKB-ARBA"/>
</dbReference>
<proteinExistence type="predicted"/>
<keyword evidence="2" id="KW-0611">Plant defense</keyword>
<dbReference type="InterPro" id="IPR036388">
    <property type="entry name" value="WH-like_DNA-bd_sf"/>
</dbReference>
<dbReference type="InterPro" id="IPR055414">
    <property type="entry name" value="LRR_R13L4/SHOC2-like"/>
</dbReference>
<dbReference type="EnsemblPlants" id="EMT29068">
    <property type="protein sequence ID" value="EMT29068"/>
    <property type="gene ID" value="F775_10289"/>
</dbReference>
<evidence type="ECO:0000256" key="2">
    <source>
        <dbReference type="ARBA" id="ARBA00022821"/>
    </source>
</evidence>
<dbReference type="GO" id="GO:0043531">
    <property type="term" value="F:ADP binding"/>
    <property type="evidence" value="ECO:0007669"/>
    <property type="project" value="InterPro"/>
</dbReference>
<evidence type="ECO:0000256" key="1">
    <source>
        <dbReference type="ARBA" id="ARBA00022737"/>
    </source>
</evidence>
<dbReference type="InterPro" id="IPR042197">
    <property type="entry name" value="Apaf_helical"/>
</dbReference>
<dbReference type="FunFam" id="1.10.10.10:FF:000322">
    <property type="entry name" value="Probable disease resistance protein At1g63360"/>
    <property type="match status" value="1"/>
</dbReference>
<organism evidence="6">
    <name type="scientific">Aegilops tauschii</name>
    <name type="common">Tausch's goatgrass</name>
    <name type="synonym">Aegilops squarrosa</name>
    <dbReference type="NCBI Taxonomy" id="37682"/>
    <lineage>
        <taxon>Eukaryota</taxon>
        <taxon>Viridiplantae</taxon>
        <taxon>Streptophyta</taxon>
        <taxon>Embryophyta</taxon>
        <taxon>Tracheophyta</taxon>
        <taxon>Spermatophyta</taxon>
        <taxon>Magnoliopsida</taxon>
        <taxon>Liliopsida</taxon>
        <taxon>Poales</taxon>
        <taxon>Poaceae</taxon>
        <taxon>BOP clade</taxon>
        <taxon>Pooideae</taxon>
        <taxon>Triticodae</taxon>
        <taxon>Triticeae</taxon>
        <taxon>Triticinae</taxon>
        <taxon>Aegilops</taxon>
    </lineage>
</organism>
<evidence type="ECO:0000259" key="3">
    <source>
        <dbReference type="Pfam" id="PF00931"/>
    </source>
</evidence>
<reference evidence="6" key="1">
    <citation type="submission" date="2015-06" db="UniProtKB">
        <authorList>
            <consortium name="EnsemblPlants"/>
        </authorList>
    </citation>
    <scope>IDENTIFICATION</scope>
</reference>
<dbReference type="Gene3D" id="1.10.10.10">
    <property type="entry name" value="Winged helix-like DNA-binding domain superfamily/Winged helix DNA-binding domain"/>
    <property type="match status" value="1"/>
</dbReference>
<dbReference type="Pfam" id="PF23598">
    <property type="entry name" value="LRR_14"/>
    <property type="match status" value="1"/>
</dbReference>
<dbReference type="PANTHER" id="PTHR23155:SF1114">
    <property type="entry name" value="OS02G0475500 PROTEIN"/>
    <property type="match status" value="1"/>
</dbReference>
<name>M8C4R7_AEGTA</name>
<dbReference type="PANTHER" id="PTHR23155">
    <property type="entry name" value="DISEASE RESISTANCE PROTEIN RP"/>
    <property type="match status" value="1"/>
</dbReference>
<dbReference type="GO" id="GO:0042742">
    <property type="term" value="P:defense response to bacterium"/>
    <property type="evidence" value="ECO:0007669"/>
    <property type="project" value="UniProtKB-ARBA"/>
</dbReference>
<dbReference type="GO" id="GO:0009626">
    <property type="term" value="P:plant-type hypersensitive response"/>
    <property type="evidence" value="ECO:0007669"/>
    <property type="project" value="UniProtKB-ARBA"/>
</dbReference>
<accession>M8C4R7</accession>
<dbReference type="InterPro" id="IPR027417">
    <property type="entry name" value="P-loop_NTPase"/>
</dbReference>